<comment type="similarity">
    <text evidence="8 9">Belongs to the CemA family.</text>
</comment>
<keyword evidence="10" id="KW-0175">Coiled coil</keyword>
<evidence type="ECO:0000256" key="5">
    <source>
        <dbReference type="ARBA" id="ARBA00022989"/>
    </source>
</evidence>
<organism evidence="11">
    <name type="scientific">Pedinomonas minor</name>
    <name type="common">Green alga</name>
    <dbReference type="NCBI Taxonomy" id="3159"/>
    <lineage>
        <taxon>Eukaryota</taxon>
        <taxon>Viridiplantae</taxon>
        <taxon>Chlorophyta</taxon>
        <taxon>core chlorophytes</taxon>
        <taxon>Pedinophyceae</taxon>
        <taxon>Pedinomonadales</taxon>
        <taxon>Pedinomonadaceae</taxon>
        <taxon>Pedinomonas</taxon>
    </lineage>
</organism>
<keyword evidence="2 9" id="KW-0813">Transport</keyword>
<comment type="catalytic activity">
    <reaction evidence="9">
        <text>K(+)(in) + H(+)(out) = K(+)(out) + H(+)(in)</text>
        <dbReference type="Rhea" id="RHEA:29467"/>
        <dbReference type="ChEBI" id="CHEBI:15378"/>
        <dbReference type="ChEBI" id="CHEBI:29103"/>
    </reaction>
</comment>
<dbReference type="Pfam" id="PF03040">
    <property type="entry name" value="CemA"/>
    <property type="match status" value="1"/>
</dbReference>
<keyword evidence="5 9" id="KW-1133">Transmembrane helix</keyword>
<keyword evidence="11" id="KW-0934">Plastid</keyword>
<geneLocation type="chloroplast" evidence="11"/>
<evidence type="ECO:0000256" key="2">
    <source>
        <dbReference type="ARBA" id="ARBA00022448"/>
    </source>
</evidence>
<keyword evidence="9" id="KW-0630">Potassium</keyword>
<evidence type="ECO:0000256" key="8">
    <source>
        <dbReference type="ARBA" id="ARBA00043980"/>
    </source>
</evidence>
<keyword evidence="7 9" id="KW-0472">Membrane</keyword>
<dbReference type="AlphaFoldDB" id="C7BEM9"/>
<evidence type="ECO:0000256" key="4">
    <source>
        <dbReference type="ARBA" id="ARBA00022781"/>
    </source>
</evidence>
<dbReference type="EMBL" id="FJ968740">
    <property type="protein sequence ID" value="ACQ90833.1"/>
    <property type="molecule type" value="Genomic_DNA"/>
</dbReference>
<evidence type="ECO:0000256" key="7">
    <source>
        <dbReference type="ARBA" id="ARBA00023136"/>
    </source>
</evidence>
<feature type="transmembrane region" description="Helical" evidence="9">
    <location>
        <begin position="384"/>
        <end position="404"/>
    </location>
</feature>
<keyword evidence="3 9" id="KW-0812">Transmembrane</keyword>
<comment type="function">
    <text evidence="9">Contributes to K(+)/H(+) antiport activity by supporting proton efflux to control proton extrusion and homeostasis in chloroplasts in a light-dependent manner to modulate photosynthesis. Prevents excessive induction of non-photochemical quenching (NPQ) under continuous-light conditions. Indirectly promotes efficient inorganic carbon uptake into chloroplasts.</text>
</comment>
<keyword evidence="4 9" id="KW-0375">Hydrogen ion transport</keyword>
<evidence type="ECO:0000313" key="11">
    <source>
        <dbReference type="EMBL" id="ACQ90833.1"/>
    </source>
</evidence>
<gene>
    <name evidence="9 11" type="primary">cemA</name>
</gene>
<evidence type="ECO:0000256" key="10">
    <source>
        <dbReference type="SAM" id="Coils"/>
    </source>
</evidence>
<dbReference type="RefSeq" id="YP_005089877.1">
    <property type="nucleotide sequence ID" value="NC_016733.1"/>
</dbReference>
<dbReference type="GO" id="GO:0015078">
    <property type="term" value="F:proton transmembrane transporter activity"/>
    <property type="evidence" value="ECO:0007669"/>
    <property type="project" value="UniProtKB-UniRule"/>
</dbReference>
<keyword evidence="9" id="KW-0050">Antiport</keyword>
<proteinExistence type="inferred from homology"/>
<dbReference type="GO" id="GO:0006813">
    <property type="term" value="P:potassium ion transport"/>
    <property type="evidence" value="ECO:0007669"/>
    <property type="project" value="UniProtKB-UniRule"/>
</dbReference>
<name>C7BEM9_PEDMN</name>
<dbReference type="PANTHER" id="PTHR33650:SF2">
    <property type="entry name" value="CHLOROPLAST ENVELOPE MEMBRANE PROTEIN"/>
    <property type="match status" value="1"/>
</dbReference>
<dbReference type="PANTHER" id="PTHR33650">
    <property type="entry name" value="CHLOROPLAST ENVELOPE MEMBRANE PROTEIN-RELATED"/>
    <property type="match status" value="1"/>
</dbReference>
<dbReference type="GO" id="GO:0015297">
    <property type="term" value="F:antiporter activity"/>
    <property type="evidence" value="ECO:0007669"/>
    <property type="project" value="UniProtKB-KW"/>
</dbReference>
<evidence type="ECO:0000256" key="3">
    <source>
        <dbReference type="ARBA" id="ARBA00022692"/>
    </source>
</evidence>
<protein>
    <recommendedName>
        <fullName evidence="9">Potassium/proton antiporter CemA</fullName>
    </recommendedName>
    <alternativeName>
        <fullName evidence="9">Chloroplast envelope membrane protein A</fullName>
        <shortName evidence="9">CemA</shortName>
    </alternativeName>
</protein>
<sequence>MVYQFWKTSVRTYNNLIDLSKQLDDLKNDIQELSNQKIVSNRSYKIVLDYLASRLTILNNRFELIQKDFSLNQKLTVFTNLFSFSDKNSNVEEKQLFELFEYIENEISFIKGNLGLEKERLVPLPALAGYPVVANSASKFRKKKFIRRATERTGLVPRSIIRTLRRFFIQLNPSSEALIVQEFRISRYQGLVSLRTFLTLAVLPSLLSEISKAVLFKPVIEYFWNKSQPEIFLNHSQQERAFQQLKNFEEQLYFEQLLSHVEDFEKLIGTRDLDLEANQSIQISEKMLEIAKEYNLETIDCLIRICGDLTFFVALFFLGWLLKPQLIILQSFITEFLYALSDTTKSFFIILLTELLVGFHSLNGWEVFLKSMLERFGLPENEEFIMLCIATFPVLLDTAFKYWIFRYLNKLSPSTVVTYHSMIE</sequence>
<comment type="subcellular location">
    <subcellularLocation>
        <location evidence="1">Membrane</location>
        <topology evidence="1">Multi-pass membrane protein</topology>
    </subcellularLocation>
    <subcellularLocation>
        <location evidence="9">Plastid</location>
        <location evidence="9">Chloroplast inner membrane</location>
        <topology evidence="9">Multi-pass membrane protein</topology>
    </subcellularLocation>
</comment>
<keyword evidence="11" id="KW-0150">Chloroplast</keyword>
<keyword evidence="6 9" id="KW-0406">Ion transport</keyword>
<keyword evidence="9" id="KW-0633">Potassium transport</keyword>
<keyword evidence="9" id="KW-1001">Plastid inner membrane</keyword>
<feature type="transmembrane region" description="Helical" evidence="9">
    <location>
        <begin position="343"/>
        <end position="364"/>
    </location>
</feature>
<feature type="coiled-coil region" evidence="10">
    <location>
        <begin position="16"/>
        <end position="43"/>
    </location>
</feature>
<dbReference type="InterPro" id="IPR004282">
    <property type="entry name" value="CemA"/>
</dbReference>
<evidence type="ECO:0000256" key="6">
    <source>
        <dbReference type="ARBA" id="ARBA00023065"/>
    </source>
</evidence>
<dbReference type="GeneID" id="11541913"/>
<feature type="transmembrane region" description="Helical" evidence="9">
    <location>
        <begin position="302"/>
        <end position="322"/>
    </location>
</feature>
<evidence type="ECO:0000256" key="1">
    <source>
        <dbReference type="ARBA" id="ARBA00004141"/>
    </source>
</evidence>
<accession>C7BEM9</accession>
<reference evidence="11" key="1">
    <citation type="journal article" date="2009" name="Mol. Biol. Evol.">
        <title>The chloroplast genomes of the green algae Pedinomonas minor, Parachlorella kessleri, and Oocystis solitaria reveal a shared ancestry between the Pedinomonadales and Chlorellales.</title>
        <authorList>
            <person name="Turmel M."/>
            <person name="Otis C."/>
            <person name="Lemieux C."/>
        </authorList>
    </citation>
    <scope>NUCLEOTIDE SEQUENCE</scope>
</reference>
<dbReference type="HAMAP" id="MF_01308">
    <property type="entry name" value="CemA_PxcA"/>
    <property type="match status" value="1"/>
</dbReference>
<dbReference type="GO" id="GO:0009706">
    <property type="term" value="C:chloroplast inner membrane"/>
    <property type="evidence" value="ECO:0007669"/>
    <property type="project" value="UniProtKB-SubCell"/>
</dbReference>
<evidence type="ECO:0000256" key="9">
    <source>
        <dbReference type="HAMAP-Rule" id="MF_01308"/>
    </source>
</evidence>